<evidence type="ECO:0000313" key="2">
    <source>
        <dbReference type="EMBL" id="KQH85255.1"/>
    </source>
</evidence>
<proteinExistence type="predicted"/>
<feature type="domain" description="Putative DNA-binding" evidence="1">
    <location>
        <begin position="5"/>
        <end position="94"/>
    </location>
</feature>
<dbReference type="Proteomes" id="UP000051221">
    <property type="component" value="Unassembled WGS sequence"/>
</dbReference>
<dbReference type="Pfam" id="PF09836">
    <property type="entry name" value="DUF2063"/>
    <property type="match status" value="1"/>
</dbReference>
<dbReference type="InParanoid" id="A0A0Q2N0A3"/>
<dbReference type="AlphaFoldDB" id="A0A0Q2N0A3"/>
<accession>A0A0Q2N0A3</accession>
<organism evidence="2 3">
    <name type="scientific">Vibrio furnissii</name>
    <dbReference type="NCBI Taxonomy" id="29494"/>
    <lineage>
        <taxon>Bacteria</taxon>
        <taxon>Pseudomonadati</taxon>
        <taxon>Pseudomonadota</taxon>
        <taxon>Gammaproteobacteria</taxon>
        <taxon>Vibrionales</taxon>
        <taxon>Vibrionaceae</taxon>
        <taxon>Vibrio</taxon>
    </lineage>
</organism>
<name>A0A0Q2N0A3_VIBFU</name>
<evidence type="ECO:0000259" key="1">
    <source>
        <dbReference type="Pfam" id="PF09836"/>
    </source>
</evidence>
<evidence type="ECO:0000313" key="3">
    <source>
        <dbReference type="Proteomes" id="UP000051221"/>
    </source>
</evidence>
<comment type="caution">
    <text evidence="2">The sequence shown here is derived from an EMBL/GenBank/DDBJ whole genome shotgun (WGS) entry which is preliminary data.</text>
</comment>
<dbReference type="RefSeq" id="WP_055466439.1">
    <property type="nucleotide sequence ID" value="NZ_LKHS01000011.1"/>
</dbReference>
<sequence length="255" mass="27904">MTLAQLQAQFARGLNYQASGDACAIIADGLSADERLQIYRNNRVISLSEVLEATYPMLLAVLGDECFAALAREYVLSHPLTRGDVSHYGEGFAAVIERAQPVMQAAPYAAALARFEWALDHVQQQYAQAPRNDCQPLSTLSQVTPEQQPQLVFELVPWATPFCAPFALFDLQRAMRDDDLSQLTINALQSGIIACTAEGEPWTQALDEPTYQLLLAMHQRAPLGQIHPDALAALPAIMAMEIVAGFRVAAPNTHD</sequence>
<dbReference type="EMBL" id="LKHS01000011">
    <property type="protein sequence ID" value="KQH85255.1"/>
    <property type="molecule type" value="Genomic_DNA"/>
</dbReference>
<keyword evidence="3" id="KW-1185">Reference proteome</keyword>
<protein>
    <recommendedName>
        <fullName evidence="1">Putative DNA-binding domain-containing protein</fullName>
    </recommendedName>
</protein>
<dbReference type="InterPro" id="IPR018640">
    <property type="entry name" value="DUF2063"/>
</dbReference>
<dbReference type="InterPro" id="IPR044922">
    <property type="entry name" value="DUF2063_N_sf"/>
</dbReference>
<dbReference type="Gene3D" id="1.10.150.690">
    <property type="entry name" value="DUF2063"/>
    <property type="match status" value="1"/>
</dbReference>
<reference evidence="2 3" key="1">
    <citation type="submission" date="2015-08" db="EMBL/GenBank/DDBJ databases">
        <title>Antibacterial properties of a collection of Vibrionaceae strains.</title>
        <authorList>
            <person name="Giubergia S."/>
        </authorList>
    </citation>
    <scope>NUCLEOTIDE SEQUENCE [LARGE SCALE GENOMIC DNA]</scope>
    <source>
        <strain evidence="2 3">S0821</strain>
    </source>
</reference>
<gene>
    <name evidence="2" type="ORF">AMR76_14230</name>
</gene>